<evidence type="ECO:0000313" key="1">
    <source>
        <dbReference type="EMBL" id="KCZ72712.1"/>
    </source>
</evidence>
<proteinExistence type="predicted"/>
<accession>A0A062V5V0</accession>
<dbReference type="Proteomes" id="UP000027153">
    <property type="component" value="Unassembled WGS sequence"/>
</dbReference>
<sequence length="109" mass="12143">MLKNANGVLRLNLNIEPIGVIKKSNAGLADILIYSDFEHILQNITQKLEKGISLLIVHKSNKTPDNHQVQISSAELINWKGNILRVKGLEADNDSLIDVRLVKMFDSGQ</sequence>
<reference evidence="1 2" key="1">
    <citation type="journal article" date="2013" name="Nature">
        <title>Anaerobic oxidation of methane coupled to nitrate reduction in a novel archaeal lineage.</title>
        <authorList>
            <person name="Haroon M.F."/>
            <person name="Hu S."/>
            <person name="Shi Y."/>
            <person name="Imelfort M."/>
            <person name="Keller J."/>
            <person name="Hugenholtz P."/>
            <person name="Yuan Z."/>
            <person name="Tyson G.W."/>
        </authorList>
    </citation>
    <scope>NUCLEOTIDE SEQUENCE [LARGE SCALE GENOMIC DNA]</scope>
    <source>
        <strain evidence="1 2">ANME-2d</strain>
    </source>
</reference>
<keyword evidence="2" id="KW-1185">Reference proteome</keyword>
<dbReference type="AlphaFoldDB" id="A0A062V5V0"/>
<name>A0A062V5V0_9EURY</name>
<dbReference type="EMBL" id="JMIY01000002">
    <property type="protein sequence ID" value="KCZ72712.1"/>
    <property type="molecule type" value="Genomic_DNA"/>
</dbReference>
<gene>
    <name evidence="1" type="ORF">ANME2D_01143</name>
</gene>
<comment type="caution">
    <text evidence="1">The sequence shown here is derived from an EMBL/GenBank/DDBJ whole genome shotgun (WGS) entry which is preliminary data.</text>
</comment>
<evidence type="ECO:0000313" key="2">
    <source>
        <dbReference type="Proteomes" id="UP000027153"/>
    </source>
</evidence>
<organism evidence="1 2">
    <name type="scientific">Candidatus Methanoperedens nitratireducens</name>
    <dbReference type="NCBI Taxonomy" id="1392998"/>
    <lineage>
        <taxon>Archaea</taxon>
        <taxon>Methanobacteriati</taxon>
        <taxon>Methanobacteriota</taxon>
        <taxon>Stenosarchaea group</taxon>
        <taxon>Methanomicrobia</taxon>
        <taxon>Methanosarcinales</taxon>
        <taxon>ANME-2 cluster</taxon>
        <taxon>Candidatus Methanoperedentaceae</taxon>
        <taxon>Candidatus Methanoperedens</taxon>
    </lineage>
</organism>
<protein>
    <submittedName>
        <fullName evidence="1">Uncharacterized protein</fullName>
    </submittedName>
</protein>